<sequence>VKDRLPDTLNTLCNLEILSPDVVLSRKTANIDALLDGFPNLAQDPSLVEEEFRSLIFARDTTSLKSTDDPVQFWLSVLEVHDSAG</sequence>
<evidence type="ECO:0000313" key="1">
    <source>
        <dbReference type="Proteomes" id="UP000887565"/>
    </source>
</evidence>
<evidence type="ECO:0000313" key="2">
    <source>
        <dbReference type="WBParaSite" id="nRc.2.0.1.t27649-RA"/>
    </source>
</evidence>
<dbReference type="WBParaSite" id="nRc.2.0.1.t27649-RA">
    <property type="protein sequence ID" value="nRc.2.0.1.t27649-RA"/>
    <property type="gene ID" value="nRc.2.0.1.g27649"/>
</dbReference>
<dbReference type="AlphaFoldDB" id="A0A915JN39"/>
<organism evidence="1 2">
    <name type="scientific">Romanomermis culicivorax</name>
    <name type="common">Nematode worm</name>
    <dbReference type="NCBI Taxonomy" id="13658"/>
    <lineage>
        <taxon>Eukaryota</taxon>
        <taxon>Metazoa</taxon>
        <taxon>Ecdysozoa</taxon>
        <taxon>Nematoda</taxon>
        <taxon>Enoplea</taxon>
        <taxon>Dorylaimia</taxon>
        <taxon>Mermithida</taxon>
        <taxon>Mermithoidea</taxon>
        <taxon>Mermithidae</taxon>
        <taxon>Romanomermis</taxon>
    </lineage>
</organism>
<name>A0A915JN39_ROMCU</name>
<proteinExistence type="predicted"/>
<keyword evidence="1" id="KW-1185">Reference proteome</keyword>
<dbReference type="Proteomes" id="UP000887565">
    <property type="component" value="Unplaced"/>
</dbReference>
<reference evidence="2" key="1">
    <citation type="submission" date="2022-11" db="UniProtKB">
        <authorList>
            <consortium name="WormBaseParasite"/>
        </authorList>
    </citation>
    <scope>IDENTIFICATION</scope>
</reference>
<protein>
    <submittedName>
        <fullName evidence="2">Uncharacterized protein</fullName>
    </submittedName>
</protein>
<accession>A0A915JN39</accession>